<dbReference type="PANTHER" id="PTHR48098:SF3">
    <property type="entry name" value="IRON(III) ENTEROBACTIN ESTERASE"/>
    <property type="match status" value="1"/>
</dbReference>
<dbReference type="EMBL" id="JAANCM010000006">
    <property type="protein sequence ID" value="NHT76799.1"/>
    <property type="molecule type" value="Genomic_DNA"/>
</dbReference>
<dbReference type="Proteomes" id="UP001155840">
    <property type="component" value="Unassembled WGS sequence"/>
</dbReference>
<keyword evidence="2" id="KW-0963">Cytoplasm</keyword>
<evidence type="ECO:0000256" key="3">
    <source>
        <dbReference type="ARBA" id="ARBA00022801"/>
    </source>
</evidence>
<comment type="subcellular location">
    <subcellularLocation>
        <location evidence="1">Cytoplasm</location>
    </subcellularLocation>
</comment>
<comment type="caution">
    <text evidence="6">The sequence shown here is derived from an EMBL/GenBank/DDBJ whole genome shotgun (WGS) entry which is preliminary data.</text>
</comment>
<dbReference type="Pfam" id="PF00756">
    <property type="entry name" value="Esterase"/>
    <property type="match status" value="1"/>
</dbReference>
<evidence type="ECO:0000256" key="4">
    <source>
        <dbReference type="ARBA" id="ARBA00024201"/>
    </source>
</evidence>
<sequence length="478" mass="53134">MRREASSQSPAAFDTAAPTINDRAPLTAVLLGAPDRGDAEWWSRVEARPAPLIEPVADGAACVTFLWRDRQGCERTSPIERVYADVNSVTDHHSFTPQSLERIGGTDIWFWQVELPMDWRGTYGFIPVDATRRPPAVPSDLRAKDRLQRAWWCSILPLAIADPLNPLTAHTLGRRIPVSPLHLPDAPNYDLWHGIDSGRPIPTGTRDLIEIKWVSRVQNKRRKIWIYITGDEQRVVPADGYALVLLLDGSNWVEQTPIHPVLDLETASGRLPPAVYVFIDAIDGDNRNEDLPCNPAFWQAVRDELLPLVADIAPVTADPARSAVIGQSYGGLAAVYAGFCMPDRFGLILSQSGSFWWPNFDALRSSQNQAERRDAARTGWLMKQVEAGIPIPGTPPGNRLRVFMEVGRREDDMIDASDAMDAALGQAGHDVFYRQFEGGHDGLCWRNGLIDGLRWLFARPSSSEGRSPGKDNSQKRMP</sequence>
<dbReference type="InterPro" id="IPR014756">
    <property type="entry name" value="Ig_E-set"/>
</dbReference>
<dbReference type="Gene3D" id="3.40.50.1820">
    <property type="entry name" value="alpha/beta hydrolase"/>
    <property type="match status" value="1"/>
</dbReference>
<dbReference type="InterPro" id="IPR013783">
    <property type="entry name" value="Ig-like_fold"/>
</dbReference>
<comment type="similarity">
    <text evidence="4">Belongs to the Fes family.</text>
</comment>
<dbReference type="Gene3D" id="2.60.40.10">
    <property type="entry name" value="Immunoglobulins"/>
    <property type="match status" value="1"/>
</dbReference>
<dbReference type="NCBIfam" id="NF007758">
    <property type="entry name" value="PRK10439.1"/>
    <property type="match status" value="1"/>
</dbReference>
<feature type="domain" description="Enterochelin esterase N-terminal" evidence="5">
    <location>
        <begin position="63"/>
        <end position="192"/>
    </location>
</feature>
<dbReference type="GO" id="GO:0006826">
    <property type="term" value="P:iron ion transport"/>
    <property type="evidence" value="ECO:0007669"/>
    <property type="project" value="InterPro"/>
</dbReference>
<dbReference type="InterPro" id="IPR021764">
    <property type="entry name" value="Enterochelin_esterase_N"/>
</dbReference>
<dbReference type="InterPro" id="IPR050583">
    <property type="entry name" value="Mycobacterial_A85_antigen"/>
</dbReference>
<evidence type="ECO:0000256" key="2">
    <source>
        <dbReference type="ARBA" id="ARBA00022490"/>
    </source>
</evidence>
<dbReference type="GO" id="GO:0005737">
    <property type="term" value="C:cytoplasm"/>
    <property type="evidence" value="ECO:0007669"/>
    <property type="project" value="UniProtKB-SubCell"/>
</dbReference>
<dbReference type="GO" id="GO:0008849">
    <property type="term" value="F:enterochelin esterase activity"/>
    <property type="evidence" value="ECO:0007669"/>
    <property type="project" value="InterPro"/>
</dbReference>
<proteinExistence type="inferred from homology"/>
<dbReference type="InterPro" id="IPR029058">
    <property type="entry name" value="AB_hydrolase_fold"/>
</dbReference>
<evidence type="ECO:0000256" key="1">
    <source>
        <dbReference type="ARBA" id="ARBA00004496"/>
    </source>
</evidence>
<evidence type="ECO:0000313" key="6">
    <source>
        <dbReference type="EMBL" id="NHT76799.1"/>
    </source>
</evidence>
<gene>
    <name evidence="6" type="primary">fes</name>
    <name evidence="6" type="ORF">G8E10_13705</name>
</gene>
<dbReference type="InterPro" id="IPR000801">
    <property type="entry name" value="Esterase-like"/>
</dbReference>
<dbReference type="PANTHER" id="PTHR48098">
    <property type="entry name" value="ENTEROCHELIN ESTERASE-RELATED"/>
    <property type="match status" value="1"/>
</dbReference>
<organism evidence="6 7">
    <name type="scientific">Ferranicluibacter rubi</name>
    <dbReference type="NCBI Taxonomy" id="2715133"/>
    <lineage>
        <taxon>Bacteria</taxon>
        <taxon>Pseudomonadati</taxon>
        <taxon>Pseudomonadota</taxon>
        <taxon>Alphaproteobacteria</taxon>
        <taxon>Hyphomicrobiales</taxon>
        <taxon>Rhizobiaceae</taxon>
        <taxon>Ferranicluibacter</taxon>
    </lineage>
</organism>
<dbReference type="SUPFAM" id="SSF81296">
    <property type="entry name" value="E set domains"/>
    <property type="match status" value="1"/>
</dbReference>
<dbReference type="GO" id="GO:0005506">
    <property type="term" value="F:iron ion binding"/>
    <property type="evidence" value="ECO:0007669"/>
    <property type="project" value="InterPro"/>
</dbReference>
<protein>
    <submittedName>
        <fullName evidence="6">Enterochelin esterase</fullName>
        <ecNumber evidence="6">3.1.1.-</ecNumber>
    </submittedName>
</protein>
<dbReference type="SUPFAM" id="SSF53474">
    <property type="entry name" value="alpha/beta-Hydrolases"/>
    <property type="match status" value="1"/>
</dbReference>
<evidence type="ECO:0000313" key="7">
    <source>
        <dbReference type="Proteomes" id="UP001155840"/>
    </source>
</evidence>
<keyword evidence="3 6" id="KW-0378">Hydrolase</keyword>
<dbReference type="Pfam" id="PF11806">
    <property type="entry name" value="Enterochelin_N"/>
    <property type="match status" value="1"/>
</dbReference>
<evidence type="ECO:0000259" key="5">
    <source>
        <dbReference type="Pfam" id="PF11806"/>
    </source>
</evidence>
<name>A0AA43ZFQ9_9HYPH</name>
<accession>A0AA43ZFQ9</accession>
<reference evidence="6" key="1">
    <citation type="submission" date="2020-03" db="EMBL/GenBank/DDBJ databases">
        <title>Ferranicluibacter endophyticum gen. nov., sp. nov., a new genus isolated from Rubus ulmifolius Schott. stem.</title>
        <authorList>
            <person name="Roca-Couso R."/>
            <person name="Flores-Felix J.D."/>
            <person name="Igual J.M."/>
            <person name="Rivas R."/>
        </authorList>
    </citation>
    <scope>NUCLEOTIDE SEQUENCE</scope>
    <source>
        <strain evidence="6">CRRU44</strain>
    </source>
</reference>
<dbReference type="AlphaFoldDB" id="A0AA43ZFQ9"/>
<keyword evidence="7" id="KW-1185">Reference proteome</keyword>
<dbReference type="EC" id="3.1.1.-" evidence="6"/>